<accession>A0ABV4ADM3</accession>
<evidence type="ECO:0000259" key="2">
    <source>
        <dbReference type="Pfam" id="PF01266"/>
    </source>
</evidence>
<proteinExistence type="predicted"/>
<evidence type="ECO:0000256" key="1">
    <source>
        <dbReference type="ARBA" id="ARBA00023002"/>
    </source>
</evidence>
<dbReference type="EMBL" id="JBGCUO010000001">
    <property type="protein sequence ID" value="MEY1660953.1"/>
    <property type="molecule type" value="Genomic_DNA"/>
</dbReference>
<name>A0ABV4ADM3_9GAMM</name>
<dbReference type="PANTHER" id="PTHR13847:SF289">
    <property type="entry name" value="GLYCINE OXIDASE"/>
    <property type="match status" value="1"/>
</dbReference>
<dbReference type="InterPro" id="IPR006076">
    <property type="entry name" value="FAD-dep_OxRdtase"/>
</dbReference>
<dbReference type="EC" id="1.-.-.-" evidence="3"/>
<gene>
    <name evidence="3" type="ORF">AB5I84_02195</name>
</gene>
<dbReference type="Pfam" id="PF01266">
    <property type="entry name" value="DAO"/>
    <property type="match status" value="1"/>
</dbReference>
<dbReference type="GO" id="GO:0016491">
    <property type="term" value="F:oxidoreductase activity"/>
    <property type="evidence" value="ECO:0007669"/>
    <property type="project" value="UniProtKB-KW"/>
</dbReference>
<keyword evidence="4" id="KW-1185">Reference proteome</keyword>
<dbReference type="Proteomes" id="UP001562065">
    <property type="component" value="Unassembled WGS sequence"/>
</dbReference>
<dbReference type="RefSeq" id="WP_369454193.1">
    <property type="nucleotide sequence ID" value="NZ_JBGCUO010000001.1"/>
</dbReference>
<dbReference type="PANTHER" id="PTHR13847">
    <property type="entry name" value="SARCOSINE DEHYDROGENASE-RELATED"/>
    <property type="match status" value="1"/>
</dbReference>
<evidence type="ECO:0000313" key="3">
    <source>
        <dbReference type="EMBL" id="MEY1660953.1"/>
    </source>
</evidence>
<dbReference type="Gene3D" id="3.30.9.10">
    <property type="entry name" value="D-Amino Acid Oxidase, subunit A, domain 2"/>
    <property type="match status" value="1"/>
</dbReference>
<dbReference type="InterPro" id="IPR036188">
    <property type="entry name" value="FAD/NAD-bd_sf"/>
</dbReference>
<keyword evidence="1 3" id="KW-0560">Oxidoreductase</keyword>
<organism evidence="3 4">
    <name type="scientific">Isoalcanivorax beigongshangi</name>
    <dbReference type="NCBI Taxonomy" id="3238810"/>
    <lineage>
        <taxon>Bacteria</taxon>
        <taxon>Pseudomonadati</taxon>
        <taxon>Pseudomonadota</taxon>
        <taxon>Gammaproteobacteria</taxon>
        <taxon>Oceanospirillales</taxon>
        <taxon>Alcanivoracaceae</taxon>
        <taxon>Isoalcanivorax</taxon>
    </lineage>
</organism>
<protein>
    <submittedName>
        <fullName evidence="3">FAD-dependent oxidoreductase</fullName>
        <ecNumber evidence="3">1.-.-.-</ecNumber>
    </submittedName>
</protein>
<dbReference type="SUPFAM" id="SSF51905">
    <property type="entry name" value="FAD/NAD(P)-binding domain"/>
    <property type="match status" value="1"/>
</dbReference>
<evidence type="ECO:0000313" key="4">
    <source>
        <dbReference type="Proteomes" id="UP001562065"/>
    </source>
</evidence>
<reference evidence="3 4" key="1">
    <citation type="submission" date="2024-07" db="EMBL/GenBank/DDBJ databases">
        <authorList>
            <person name="Ren Q."/>
        </authorList>
    </citation>
    <scope>NUCLEOTIDE SEQUENCE [LARGE SCALE GENOMIC DNA]</scope>
    <source>
        <strain evidence="3 4">REN37</strain>
    </source>
</reference>
<sequence>MSDSRSDTLSLPVDVAVIGGGISGLWLANRLHRAGYSCVLLEARELGEVQTLHSQGIIHGGLKYALGGALSSESEAIAGMPDRWRQLLAGEGEVDLRGVSVLSQTQHLWSAGSLASRFTTFFASRMLRGRIDKLAFADYPAALQDRRFRGAVYRLDDLVVDTDSLVSTLAAPIQPHCLQVQVSADQLHWHEQGLAAITLPGVTLQPRRAILAAGAGNAALLDDARRAGLSPLPDTQLRPLQMVMVAHAQPLPLYAHCIGASNKPRLTVTSHPLPDGRMVWYLGGDLAERGVGLSAEALLADARQELATLFPWLDFSTAEWATTAVERAEPRQGSLAKPDNAFAEAQQNLIVAWPTKLTLAPDLGDRVAALLSAQGFVPQHPQPTLPDDLPRAHPGRAPWMTAFGDRHD</sequence>
<comment type="caution">
    <text evidence="3">The sequence shown here is derived from an EMBL/GenBank/DDBJ whole genome shotgun (WGS) entry which is preliminary data.</text>
</comment>
<feature type="domain" description="FAD dependent oxidoreductase" evidence="2">
    <location>
        <begin position="14"/>
        <end position="323"/>
    </location>
</feature>
<dbReference type="Gene3D" id="3.50.50.60">
    <property type="entry name" value="FAD/NAD(P)-binding domain"/>
    <property type="match status" value="1"/>
</dbReference>